<feature type="compositionally biased region" description="Low complexity" evidence="1">
    <location>
        <begin position="18"/>
        <end position="30"/>
    </location>
</feature>
<evidence type="ECO:0000313" key="2">
    <source>
        <dbReference type="EMBL" id="KZP33273.1"/>
    </source>
</evidence>
<protein>
    <submittedName>
        <fullName evidence="2">Uncharacterized protein</fullName>
    </submittedName>
</protein>
<feature type="region of interest" description="Disordered" evidence="1">
    <location>
        <begin position="13"/>
        <end position="38"/>
    </location>
</feature>
<dbReference type="Proteomes" id="UP000076532">
    <property type="component" value="Unassembled WGS sequence"/>
</dbReference>
<sequence>MFVQRLVACTQLDGSRNSSKQESKTGSSSSRPAAYEPPPKLAPSYLLVANLVGIKGKSEAAARGQSCAADGWGARGGWRVVHGLMRAPMLASRVNIQWPFTAHFINAQYERRSCDRSRCPGSWKSRHPEFETPNNQIIINNSPLATCSMQ</sequence>
<proteinExistence type="predicted"/>
<organism evidence="2 3">
    <name type="scientific">Athelia psychrophila</name>
    <dbReference type="NCBI Taxonomy" id="1759441"/>
    <lineage>
        <taxon>Eukaryota</taxon>
        <taxon>Fungi</taxon>
        <taxon>Dikarya</taxon>
        <taxon>Basidiomycota</taxon>
        <taxon>Agaricomycotina</taxon>
        <taxon>Agaricomycetes</taxon>
        <taxon>Agaricomycetidae</taxon>
        <taxon>Atheliales</taxon>
        <taxon>Atheliaceae</taxon>
        <taxon>Athelia</taxon>
    </lineage>
</organism>
<reference evidence="2 3" key="1">
    <citation type="journal article" date="2016" name="Mol. Biol. Evol.">
        <title>Comparative Genomics of Early-Diverging Mushroom-Forming Fungi Provides Insights into the Origins of Lignocellulose Decay Capabilities.</title>
        <authorList>
            <person name="Nagy L.G."/>
            <person name="Riley R."/>
            <person name="Tritt A."/>
            <person name="Adam C."/>
            <person name="Daum C."/>
            <person name="Floudas D."/>
            <person name="Sun H."/>
            <person name="Yadav J.S."/>
            <person name="Pangilinan J."/>
            <person name="Larsson K.H."/>
            <person name="Matsuura K."/>
            <person name="Barry K."/>
            <person name="Labutti K."/>
            <person name="Kuo R."/>
            <person name="Ohm R.A."/>
            <person name="Bhattacharya S.S."/>
            <person name="Shirouzu T."/>
            <person name="Yoshinaga Y."/>
            <person name="Martin F.M."/>
            <person name="Grigoriev I.V."/>
            <person name="Hibbett D.S."/>
        </authorList>
    </citation>
    <scope>NUCLEOTIDE SEQUENCE [LARGE SCALE GENOMIC DNA]</scope>
    <source>
        <strain evidence="2 3">CBS 109695</strain>
    </source>
</reference>
<accession>A0A166W141</accession>
<name>A0A166W141_9AGAM</name>
<dbReference type="EMBL" id="KV417483">
    <property type="protein sequence ID" value="KZP33273.1"/>
    <property type="molecule type" value="Genomic_DNA"/>
</dbReference>
<keyword evidence="3" id="KW-1185">Reference proteome</keyword>
<evidence type="ECO:0000256" key="1">
    <source>
        <dbReference type="SAM" id="MobiDB-lite"/>
    </source>
</evidence>
<dbReference type="AlphaFoldDB" id="A0A166W141"/>
<evidence type="ECO:0000313" key="3">
    <source>
        <dbReference type="Proteomes" id="UP000076532"/>
    </source>
</evidence>
<gene>
    <name evidence="2" type="ORF">FIBSPDRAFT_847904</name>
</gene>